<proteinExistence type="predicted"/>
<keyword evidence="4" id="KW-0408">Iron</keyword>
<evidence type="ECO:0000256" key="3">
    <source>
        <dbReference type="ARBA" id="ARBA00023002"/>
    </source>
</evidence>
<dbReference type="Pfam" id="PF02754">
    <property type="entry name" value="CCG"/>
    <property type="match status" value="2"/>
</dbReference>
<evidence type="ECO:0000256" key="1">
    <source>
        <dbReference type="ARBA" id="ARBA00022485"/>
    </source>
</evidence>
<organism evidence="8">
    <name type="scientific">uncultured Desulfobacterium sp</name>
    <dbReference type="NCBI Taxonomy" id="201089"/>
    <lineage>
        <taxon>Bacteria</taxon>
        <taxon>Pseudomonadati</taxon>
        <taxon>Thermodesulfobacteriota</taxon>
        <taxon>Desulfobacteria</taxon>
        <taxon>Desulfobacterales</taxon>
        <taxon>Desulfobacteriaceae</taxon>
        <taxon>Desulfobacterium</taxon>
        <taxon>environmental samples</taxon>
    </lineage>
</organism>
<dbReference type="GO" id="GO:0051539">
    <property type="term" value="F:4 iron, 4 sulfur cluster binding"/>
    <property type="evidence" value="ECO:0007669"/>
    <property type="project" value="UniProtKB-KW"/>
</dbReference>
<keyword evidence="1" id="KW-0004">4Fe-4S</keyword>
<name>A0A445MTV9_9BACT</name>
<evidence type="ECO:0000256" key="2">
    <source>
        <dbReference type="ARBA" id="ARBA00022723"/>
    </source>
</evidence>
<dbReference type="InterPro" id="IPR051460">
    <property type="entry name" value="HdrC_iron-sulfur_subunit"/>
</dbReference>
<dbReference type="EMBL" id="OJIN01000066">
    <property type="protein sequence ID" value="SPD72883.1"/>
    <property type="molecule type" value="Genomic_DNA"/>
</dbReference>
<accession>A0A445MTV9</accession>
<dbReference type="GO" id="GO:0005886">
    <property type="term" value="C:plasma membrane"/>
    <property type="evidence" value="ECO:0007669"/>
    <property type="project" value="TreeGrafter"/>
</dbReference>
<gene>
    <name evidence="8" type="ORF">PITCH_A1580038</name>
</gene>
<dbReference type="GO" id="GO:0016491">
    <property type="term" value="F:oxidoreductase activity"/>
    <property type="evidence" value="ECO:0007669"/>
    <property type="project" value="UniProtKB-KW"/>
</dbReference>
<keyword evidence="5" id="KW-0411">Iron-sulfur</keyword>
<keyword evidence="3" id="KW-0560">Oxidoreductase</keyword>
<dbReference type="PANTHER" id="PTHR43255">
    <property type="entry name" value="IRON-SULFUR-BINDING OXIDOREDUCTASE FADF-RELATED-RELATED"/>
    <property type="match status" value="1"/>
</dbReference>
<dbReference type="AlphaFoldDB" id="A0A445MTV9"/>
<evidence type="ECO:0000313" key="8">
    <source>
        <dbReference type="EMBL" id="SPD72883.1"/>
    </source>
</evidence>
<evidence type="ECO:0000259" key="6">
    <source>
        <dbReference type="Pfam" id="PF02754"/>
    </source>
</evidence>
<dbReference type="Pfam" id="PF13183">
    <property type="entry name" value="Fer4_8"/>
    <property type="match status" value="1"/>
</dbReference>
<feature type="domain" description="4Fe-4S ferredoxin-type" evidence="7">
    <location>
        <begin position="20"/>
        <end position="100"/>
    </location>
</feature>
<dbReference type="InterPro" id="IPR004017">
    <property type="entry name" value="Cys_rich_dom"/>
</dbReference>
<dbReference type="PANTHER" id="PTHR43255:SF1">
    <property type="entry name" value="IRON-SULFUR-BINDING OXIDOREDUCTASE FADF-RELATED"/>
    <property type="match status" value="1"/>
</dbReference>
<dbReference type="InterPro" id="IPR017896">
    <property type="entry name" value="4Fe4S_Fe-S-bd"/>
</dbReference>
<sequence length="430" mass="48383">MPEEYVKFDLTDMKNFEYDMKRCVRCKGCKWVDHIYMPGATYSTRCPSEKRYLFDSFSAWGRLRLALSLLNGRIEFNDRFVEAIYKCQLCGACDAGCKRNLDLEIGSALESLRIKCVADGFGPMPEHKAIAEKIEKEHNVFGGPADNRDKWAKGIQTDDKAEFVYFVGCYGSYKMQGIPKATANILKATGQSFKIMGSDEYCCGYPLYSTGQIEKAKKAAQHNIDTIAKSGAKTVITACAECYKTLKVDYPKMFNKSTSDMGYQVIHLVEFVADQMEKGTIKFKNNIDMRVTYHDACNLARMSEPWVYWEGKRKLYGITEPTAPRRKGTHGVYHQPRNILKAIPGIDYVDMIRIRENAWCCGAGGGVAEAFPEFAQWSAEERLEEVDEVGAAALITACPRCKDNFSKAINASGDNIKVMDIAEMINEAIK</sequence>
<evidence type="ECO:0000256" key="4">
    <source>
        <dbReference type="ARBA" id="ARBA00023004"/>
    </source>
</evidence>
<feature type="domain" description="Cysteine-rich" evidence="6">
    <location>
        <begin position="164"/>
        <end position="247"/>
    </location>
</feature>
<dbReference type="SUPFAM" id="SSF46548">
    <property type="entry name" value="alpha-helical ferredoxin"/>
    <property type="match status" value="1"/>
</dbReference>
<protein>
    <submittedName>
        <fullName evidence="8">CoB--CoM heterodisulfide reductase iron-sulfur subunit D family protein</fullName>
    </submittedName>
</protein>
<keyword evidence="2" id="KW-0479">Metal-binding</keyword>
<evidence type="ECO:0000259" key="7">
    <source>
        <dbReference type="Pfam" id="PF13183"/>
    </source>
</evidence>
<dbReference type="GO" id="GO:0046872">
    <property type="term" value="F:metal ion binding"/>
    <property type="evidence" value="ECO:0007669"/>
    <property type="project" value="UniProtKB-KW"/>
</dbReference>
<feature type="domain" description="Cysteine-rich" evidence="6">
    <location>
        <begin position="333"/>
        <end position="403"/>
    </location>
</feature>
<reference evidence="8" key="1">
    <citation type="submission" date="2018-01" db="EMBL/GenBank/DDBJ databases">
        <authorList>
            <person name="Regsiter A."/>
            <person name="William W."/>
        </authorList>
    </citation>
    <scope>NUCLEOTIDE SEQUENCE</scope>
    <source>
        <strain evidence="8">TRIP AH-1</strain>
    </source>
</reference>
<evidence type="ECO:0000256" key="5">
    <source>
        <dbReference type="ARBA" id="ARBA00023014"/>
    </source>
</evidence>